<evidence type="ECO:0000256" key="1">
    <source>
        <dbReference type="SAM" id="MobiDB-lite"/>
    </source>
</evidence>
<evidence type="ECO:0000259" key="2">
    <source>
        <dbReference type="Pfam" id="PF03732"/>
    </source>
</evidence>
<feature type="compositionally biased region" description="Basic and acidic residues" evidence="1">
    <location>
        <begin position="528"/>
        <end position="548"/>
    </location>
</feature>
<feature type="region of interest" description="Disordered" evidence="1">
    <location>
        <begin position="231"/>
        <end position="257"/>
    </location>
</feature>
<organism evidence="3">
    <name type="scientific">Tanacetum cinerariifolium</name>
    <name type="common">Dalmatian daisy</name>
    <name type="synonym">Chrysanthemum cinerariifolium</name>
    <dbReference type="NCBI Taxonomy" id="118510"/>
    <lineage>
        <taxon>Eukaryota</taxon>
        <taxon>Viridiplantae</taxon>
        <taxon>Streptophyta</taxon>
        <taxon>Embryophyta</taxon>
        <taxon>Tracheophyta</taxon>
        <taxon>Spermatophyta</taxon>
        <taxon>Magnoliopsida</taxon>
        <taxon>eudicotyledons</taxon>
        <taxon>Gunneridae</taxon>
        <taxon>Pentapetalae</taxon>
        <taxon>asterids</taxon>
        <taxon>campanulids</taxon>
        <taxon>Asterales</taxon>
        <taxon>Asteraceae</taxon>
        <taxon>Asteroideae</taxon>
        <taxon>Anthemideae</taxon>
        <taxon>Anthemidinae</taxon>
        <taxon>Tanacetum</taxon>
    </lineage>
</organism>
<name>A0A699GKJ6_TANCI</name>
<dbReference type="InterPro" id="IPR005162">
    <property type="entry name" value="Retrotrans_gag_dom"/>
</dbReference>
<reference evidence="3" key="1">
    <citation type="journal article" date="2019" name="Sci. Rep.">
        <title>Draft genome of Tanacetum cinerariifolium, the natural source of mosquito coil.</title>
        <authorList>
            <person name="Yamashiro T."/>
            <person name="Shiraishi A."/>
            <person name="Satake H."/>
            <person name="Nakayama K."/>
        </authorList>
    </citation>
    <scope>NUCLEOTIDE SEQUENCE</scope>
</reference>
<proteinExistence type="predicted"/>
<sequence length="649" mass="74232">MRTHSSSNLPVESSSNPSTSNPKRRNRRRSKQPFILEESLVDTIADQRTMAELLRAPIEGYAEVIVVPSILAEQFKIKHRLINMMTSDQFFGLEKDNPHDHICCRPRIFEFCAGGNLLERRTQDVLTIIENKSKIAKLTHVVNQKTSAVTTSMTAILKEFQATPPLASVKAVEEICVTYGGAHPHYQCLPAGGNTFPELRDNIQGYVAAAVVNYNQDYILASLNYFPTSPGNTSCDSSNNSSGLKRGHKRSSSSTSALPQAFEIGESYHKMSLERHEEQIEKILNRREELTLDRIKHMEDRIEARAQIVGLQRKQMRRNDKIVLACFRISTLELIIKDIQMPPKKTSTSLAPTMTQAAIQQLVADSVVAALETQAANMENTNNTNRNIGPRETPIARKCTYKEFMSCQPFYFNGTKRAVSLIHWFERNESVFFCSNCTEDCKVKFATVKKMEDEFYSLIVKGNDLKTYARRFQELALLCPNMVSNAEKLMEAFIRGLPRDIEGNVTALKPQTLEEAITITQRLMDQVTKHDAEQGTNDHKRNFNDRRKNNNNYLNNCDNNNYPNDRNNNNYQNNRNNNNNRDNYYHQQPNKRKETVRTYTATSTENKRYTKKKVHWKPSFVYKMHPASHRILHCQESDLQQSGSSDQGL</sequence>
<dbReference type="Pfam" id="PF03732">
    <property type="entry name" value="Retrotrans_gag"/>
    <property type="match status" value="1"/>
</dbReference>
<accession>A0A699GKJ6</accession>
<dbReference type="EMBL" id="BKCJ010000114">
    <property type="protein sequence ID" value="GEU29947.1"/>
    <property type="molecule type" value="Genomic_DNA"/>
</dbReference>
<gene>
    <name evidence="3" type="ORF">Tci_001925</name>
</gene>
<feature type="region of interest" description="Disordered" evidence="1">
    <location>
        <begin position="528"/>
        <end position="606"/>
    </location>
</feature>
<feature type="compositionally biased region" description="Low complexity" evidence="1">
    <location>
        <begin position="1"/>
        <end position="21"/>
    </location>
</feature>
<feature type="domain" description="Retrotransposon gag" evidence="2">
    <location>
        <begin position="443"/>
        <end position="498"/>
    </location>
</feature>
<protein>
    <recommendedName>
        <fullName evidence="2">Retrotransposon gag domain-containing protein</fullName>
    </recommendedName>
</protein>
<feature type="compositionally biased region" description="Polar residues" evidence="1">
    <location>
        <begin position="231"/>
        <end position="243"/>
    </location>
</feature>
<feature type="region of interest" description="Disordered" evidence="1">
    <location>
        <begin position="1"/>
        <end position="32"/>
    </location>
</feature>
<feature type="compositionally biased region" description="Low complexity" evidence="1">
    <location>
        <begin position="550"/>
        <end position="582"/>
    </location>
</feature>
<evidence type="ECO:0000313" key="3">
    <source>
        <dbReference type="EMBL" id="GEU29947.1"/>
    </source>
</evidence>
<dbReference type="AlphaFoldDB" id="A0A699GKJ6"/>
<feature type="compositionally biased region" description="Basic residues" evidence="1">
    <location>
        <begin position="22"/>
        <end position="31"/>
    </location>
</feature>
<comment type="caution">
    <text evidence="3">The sequence shown here is derived from an EMBL/GenBank/DDBJ whole genome shotgun (WGS) entry which is preliminary data.</text>
</comment>